<evidence type="ECO:0000313" key="10">
    <source>
        <dbReference type="EMBL" id="PWE17003.1"/>
    </source>
</evidence>
<dbReference type="OrthoDB" id="9811798at2"/>
<comment type="caution">
    <text evidence="10">The sequence shown here is derived from an EMBL/GenBank/DDBJ whole genome shotgun (WGS) entry which is preliminary data.</text>
</comment>
<dbReference type="InterPro" id="IPR052175">
    <property type="entry name" value="ComplexI-like_HydComp"/>
</dbReference>
<reference evidence="11" key="1">
    <citation type="submission" date="2018-05" db="EMBL/GenBank/DDBJ databases">
        <authorList>
            <person name="Liu B.-T."/>
        </authorList>
    </citation>
    <scope>NUCLEOTIDE SEQUENCE [LARGE SCALE GENOMIC DNA]</scope>
    <source>
        <strain evidence="11">WD6-1</strain>
    </source>
</reference>
<keyword evidence="6 8" id="KW-0472">Membrane</keyword>
<keyword evidence="3 7" id="KW-0812">Transmembrane</keyword>
<organism evidence="10 11">
    <name type="scientific">Marinicauda salina</name>
    <dbReference type="NCBI Taxonomy" id="2135793"/>
    <lineage>
        <taxon>Bacteria</taxon>
        <taxon>Pseudomonadati</taxon>
        <taxon>Pseudomonadota</taxon>
        <taxon>Alphaproteobacteria</taxon>
        <taxon>Maricaulales</taxon>
        <taxon>Maricaulaceae</taxon>
        <taxon>Marinicauda</taxon>
    </lineage>
</organism>
<feature type="transmembrane region" description="Helical" evidence="8">
    <location>
        <begin position="342"/>
        <end position="365"/>
    </location>
</feature>
<dbReference type="PRINTS" id="PR01437">
    <property type="entry name" value="NUOXDRDTASE4"/>
</dbReference>
<dbReference type="PANTHER" id="PTHR42682:SF4">
    <property type="entry name" value="NADH-UBIQUINONE_PLASTOQUINONE"/>
    <property type="match status" value="1"/>
</dbReference>
<evidence type="ECO:0000259" key="9">
    <source>
        <dbReference type="Pfam" id="PF00361"/>
    </source>
</evidence>
<accession>A0A2U2BSL2</accession>
<keyword evidence="2" id="KW-1003">Cell membrane</keyword>
<evidence type="ECO:0000313" key="11">
    <source>
        <dbReference type="Proteomes" id="UP000245168"/>
    </source>
</evidence>
<evidence type="ECO:0000256" key="6">
    <source>
        <dbReference type="ARBA" id="ARBA00023136"/>
    </source>
</evidence>
<dbReference type="EMBL" id="QEXV01000004">
    <property type="protein sequence ID" value="PWE17003.1"/>
    <property type="molecule type" value="Genomic_DNA"/>
</dbReference>
<feature type="transmembrane region" description="Helical" evidence="8">
    <location>
        <begin position="107"/>
        <end position="127"/>
    </location>
</feature>
<keyword evidence="11" id="KW-1185">Reference proteome</keyword>
<dbReference type="GO" id="GO:0016491">
    <property type="term" value="F:oxidoreductase activity"/>
    <property type="evidence" value="ECO:0007669"/>
    <property type="project" value="UniProtKB-KW"/>
</dbReference>
<evidence type="ECO:0000256" key="3">
    <source>
        <dbReference type="ARBA" id="ARBA00022692"/>
    </source>
</evidence>
<feature type="transmembrane region" description="Helical" evidence="8">
    <location>
        <begin position="466"/>
        <end position="482"/>
    </location>
</feature>
<keyword evidence="5" id="KW-0560">Oxidoreductase</keyword>
<sequence>MLDAFSALPLISPAWPILIAGLIALLSPSHHVRKGLMLAGPLAAMAFWFAPVEPGVYGVIEVAGQRLETFRYDALSRVWALIFIVVAFLNGIYALHERNRVSDASALLYAGAGVGAVFAGDFLTLFFFWELTAIASAPLIFASGTPAAYRAGLRYLAIQVLSGVLLLGGAAMFAQASGSWGFNDIGLDSPAGVVIFFAFGIKAAFPLLHNWLQDAYPKATATGAVVLSAFTTKLAIYALARGYAGTEILVWIGAIMTAFPVFYAVIENDLRRVLAYSLNNQLGFMVAGIGVGTELALNGAAAHAFVHIIYKALLFMSMGAVLHRVGTVKANELGGLYKSMPITAVFCLIGAASISAFPLFSGFVAKALTISAVLKEGYGIPFIILVFASAGVLEHSGIKIPYFTFFAHDSGKRVKEAPTNMLVAMGIAAFLCIYLGVNYGALYALLPFPVDYAPYTYDHVVGQMQLLLAALFAFALLVRLRLYPVEKDLTILDTDWVYRRFGDGVVRWGAAMLERLVAATQRLIGGIGKHFGGRLFNLFSPAGALSKDFPSGLMALWTAIMLAAVLLVAYFSSA</sequence>
<evidence type="ECO:0000256" key="5">
    <source>
        <dbReference type="ARBA" id="ARBA00023002"/>
    </source>
</evidence>
<feature type="transmembrane region" description="Helical" evidence="8">
    <location>
        <begin position="156"/>
        <end position="177"/>
    </location>
</feature>
<feature type="transmembrane region" description="Helical" evidence="8">
    <location>
        <begin position="422"/>
        <end position="446"/>
    </location>
</feature>
<dbReference type="RefSeq" id="WP_109253227.1">
    <property type="nucleotide sequence ID" value="NZ_QEXV01000004.1"/>
</dbReference>
<dbReference type="InterPro" id="IPR001750">
    <property type="entry name" value="ND/Mrp_TM"/>
</dbReference>
<evidence type="ECO:0000256" key="2">
    <source>
        <dbReference type="ARBA" id="ARBA00022475"/>
    </source>
</evidence>
<feature type="transmembrane region" description="Helical" evidence="8">
    <location>
        <begin position="6"/>
        <end position="26"/>
    </location>
</feature>
<dbReference type="Proteomes" id="UP000245168">
    <property type="component" value="Unassembled WGS sequence"/>
</dbReference>
<evidence type="ECO:0000256" key="1">
    <source>
        <dbReference type="ARBA" id="ARBA00004651"/>
    </source>
</evidence>
<feature type="transmembrane region" description="Helical" evidence="8">
    <location>
        <begin position="377"/>
        <end position="393"/>
    </location>
</feature>
<dbReference type="NCBIfam" id="NF009310">
    <property type="entry name" value="PRK12668.1"/>
    <property type="match status" value="1"/>
</dbReference>
<gene>
    <name evidence="10" type="ORF">DDZ18_09875</name>
</gene>
<comment type="subcellular location">
    <subcellularLocation>
        <location evidence="1">Cell membrane</location>
        <topology evidence="1">Multi-pass membrane protein</topology>
    </subcellularLocation>
    <subcellularLocation>
        <location evidence="7">Membrane</location>
        <topology evidence="7">Multi-pass membrane protein</topology>
    </subcellularLocation>
</comment>
<evidence type="ECO:0000256" key="4">
    <source>
        <dbReference type="ARBA" id="ARBA00022989"/>
    </source>
</evidence>
<feature type="transmembrane region" description="Helical" evidence="8">
    <location>
        <begin position="220"/>
        <end position="242"/>
    </location>
</feature>
<feature type="transmembrane region" description="Helical" evidence="8">
    <location>
        <begin position="304"/>
        <end position="322"/>
    </location>
</feature>
<feature type="transmembrane region" description="Helical" evidence="8">
    <location>
        <begin position="38"/>
        <end position="57"/>
    </location>
</feature>
<feature type="transmembrane region" description="Helical" evidence="8">
    <location>
        <begin position="133"/>
        <end position="149"/>
    </location>
</feature>
<dbReference type="GO" id="GO:0042773">
    <property type="term" value="P:ATP synthesis coupled electron transport"/>
    <property type="evidence" value="ECO:0007669"/>
    <property type="project" value="InterPro"/>
</dbReference>
<dbReference type="Pfam" id="PF00361">
    <property type="entry name" value="Proton_antipo_M"/>
    <property type="match status" value="1"/>
</dbReference>
<dbReference type="InterPro" id="IPR003918">
    <property type="entry name" value="NADH_UbQ_OxRdtase"/>
</dbReference>
<feature type="transmembrane region" description="Helical" evidence="8">
    <location>
        <begin position="248"/>
        <end position="266"/>
    </location>
</feature>
<dbReference type="GO" id="GO:0008137">
    <property type="term" value="F:NADH dehydrogenase (ubiquinone) activity"/>
    <property type="evidence" value="ECO:0007669"/>
    <property type="project" value="InterPro"/>
</dbReference>
<feature type="domain" description="NADH:quinone oxidoreductase/Mrp antiporter transmembrane" evidence="9">
    <location>
        <begin position="119"/>
        <end position="388"/>
    </location>
</feature>
<dbReference type="PANTHER" id="PTHR42682">
    <property type="entry name" value="HYDROGENASE-4 COMPONENT F"/>
    <property type="match status" value="1"/>
</dbReference>
<dbReference type="GO" id="GO:0005886">
    <property type="term" value="C:plasma membrane"/>
    <property type="evidence" value="ECO:0007669"/>
    <property type="project" value="UniProtKB-SubCell"/>
</dbReference>
<proteinExistence type="predicted"/>
<name>A0A2U2BSL2_9PROT</name>
<feature type="transmembrane region" description="Helical" evidence="8">
    <location>
        <begin position="189"/>
        <end position="208"/>
    </location>
</feature>
<feature type="transmembrane region" description="Helical" evidence="8">
    <location>
        <begin position="273"/>
        <end position="292"/>
    </location>
</feature>
<keyword evidence="4 8" id="KW-1133">Transmembrane helix</keyword>
<protein>
    <submittedName>
        <fullName evidence="10">Na(+)/H(+) antiporter subunit D</fullName>
    </submittedName>
</protein>
<evidence type="ECO:0000256" key="7">
    <source>
        <dbReference type="RuleBase" id="RU000320"/>
    </source>
</evidence>
<evidence type="ECO:0000256" key="8">
    <source>
        <dbReference type="SAM" id="Phobius"/>
    </source>
</evidence>
<dbReference type="AlphaFoldDB" id="A0A2U2BSL2"/>
<feature type="transmembrane region" description="Helical" evidence="8">
    <location>
        <begin position="553"/>
        <end position="572"/>
    </location>
</feature>
<feature type="transmembrane region" description="Helical" evidence="8">
    <location>
        <begin position="77"/>
        <end position="95"/>
    </location>
</feature>